<evidence type="ECO:0000256" key="1">
    <source>
        <dbReference type="SAM" id="Phobius"/>
    </source>
</evidence>
<keyword evidence="1" id="KW-0472">Membrane</keyword>
<dbReference type="EMBL" id="FNQC01000023">
    <property type="protein sequence ID" value="SDZ55069.1"/>
    <property type="molecule type" value="Genomic_DNA"/>
</dbReference>
<reference evidence="2 3" key="1">
    <citation type="submission" date="2016-10" db="EMBL/GenBank/DDBJ databases">
        <authorList>
            <person name="Varghese N."/>
            <person name="Submissions S."/>
        </authorList>
    </citation>
    <scope>NUCLEOTIDE SEQUENCE [LARGE SCALE GENOMIC DNA]</scope>
    <source>
        <strain evidence="2 3">DSM 17997</strain>
    </source>
</reference>
<evidence type="ECO:0000313" key="2">
    <source>
        <dbReference type="EMBL" id="SDZ55069.1"/>
    </source>
</evidence>
<evidence type="ECO:0000313" key="3">
    <source>
        <dbReference type="Proteomes" id="UP000199663"/>
    </source>
</evidence>
<name>A0A1H3U0P9_9BACT</name>
<keyword evidence="3" id="KW-1185">Reference proteome</keyword>
<sequence>MRNWTAGLFFVVFGMGYFVLDRYLEIITSCFSKNPVRRSDKDTATLV</sequence>
<organism evidence="2 3">
    <name type="scientific">Rhodonellum ikkaensis</name>
    <dbReference type="NCBI Taxonomy" id="336829"/>
    <lineage>
        <taxon>Bacteria</taxon>
        <taxon>Pseudomonadati</taxon>
        <taxon>Bacteroidota</taxon>
        <taxon>Cytophagia</taxon>
        <taxon>Cytophagales</taxon>
        <taxon>Cytophagaceae</taxon>
        <taxon>Rhodonellum</taxon>
    </lineage>
</organism>
<gene>
    <name evidence="2" type="ORF">SAMN05444412_12312</name>
</gene>
<accession>A0A1H3U0P9</accession>
<feature type="transmembrane region" description="Helical" evidence="1">
    <location>
        <begin position="6"/>
        <end position="24"/>
    </location>
</feature>
<keyword evidence="1" id="KW-0812">Transmembrane</keyword>
<proteinExistence type="predicted"/>
<protein>
    <submittedName>
        <fullName evidence="2">Uncharacterized protein</fullName>
    </submittedName>
</protein>
<comment type="caution">
    <text evidence="2">The sequence shown here is derived from an EMBL/GenBank/DDBJ whole genome shotgun (WGS) entry which is preliminary data.</text>
</comment>
<dbReference type="Proteomes" id="UP000199663">
    <property type="component" value="Unassembled WGS sequence"/>
</dbReference>
<keyword evidence="1" id="KW-1133">Transmembrane helix</keyword>